<keyword evidence="1" id="KW-0472">Membrane</keyword>
<keyword evidence="1" id="KW-0812">Transmembrane</keyword>
<feature type="transmembrane region" description="Helical" evidence="1">
    <location>
        <begin position="130"/>
        <end position="148"/>
    </location>
</feature>
<gene>
    <name evidence="2" type="ORF">SAMN04489745_0723</name>
</gene>
<evidence type="ECO:0008006" key="4">
    <source>
        <dbReference type="Google" id="ProtNLM"/>
    </source>
</evidence>
<keyword evidence="1" id="KW-1133">Transmembrane helix</keyword>
<feature type="transmembrane region" description="Helical" evidence="1">
    <location>
        <begin position="92"/>
        <end position="118"/>
    </location>
</feature>
<keyword evidence="3" id="KW-1185">Reference proteome</keyword>
<evidence type="ECO:0000256" key="1">
    <source>
        <dbReference type="SAM" id="Phobius"/>
    </source>
</evidence>
<feature type="transmembrane region" description="Helical" evidence="1">
    <location>
        <begin position="160"/>
        <end position="180"/>
    </location>
</feature>
<feature type="transmembrane region" description="Helical" evidence="1">
    <location>
        <begin position="307"/>
        <end position="326"/>
    </location>
</feature>
<dbReference type="STRING" id="156980.SAMN04489745_0723"/>
<sequence>MSLPPLRTSNPASTPRKTAEERALQAGGGALILGFLAGFIIFFGAHPPLSGSGSIGVAAAVLSAVVALAAFGFVVGGRVVQRVRTAGRPPWLYLLDVVALALSHAALAYMGAVALFALFQQAFIGLTLDAFAAALLLAMTAGAAAYLTAVNAQNLTTERVATLLGAFLVMGVLNAMMTTQQSDWWQSNISALGTAHSGTAYTFNITLLVAGALIVTLAHFILADLQHFSESDAGAVAFTQIQTLRQQAGQRWLRFFGARGWAKNVGRERYLHPKLRPVYGCLVLMGVGLALAGLVPVDESELLHNTGATGMVVAWGVLVIALPWWIPGLGFTFHVASGVFVTGVVVSVVLYLPLGYYNLTGMELIAFALIFTWLILFIRQVASVPARSTVPEPTAV</sequence>
<feature type="transmembrane region" description="Helical" evidence="1">
    <location>
        <begin position="23"/>
        <end position="43"/>
    </location>
</feature>
<organism evidence="2 3">
    <name type="scientific">Arthrobacter woluwensis</name>
    <dbReference type="NCBI Taxonomy" id="156980"/>
    <lineage>
        <taxon>Bacteria</taxon>
        <taxon>Bacillati</taxon>
        <taxon>Actinomycetota</taxon>
        <taxon>Actinomycetes</taxon>
        <taxon>Micrococcales</taxon>
        <taxon>Micrococcaceae</taxon>
        <taxon>Arthrobacter</taxon>
    </lineage>
</organism>
<protein>
    <recommendedName>
        <fullName evidence="4">DUF998 domain-containing protein</fullName>
    </recommendedName>
</protein>
<feature type="transmembrane region" description="Helical" evidence="1">
    <location>
        <begin position="200"/>
        <end position="222"/>
    </location>
</feature>
<dbReference type="EMBL" id="FNSN01000003">
    <property type="protein sequence ID" value="SEB59871.1"/>
    <property type="molecule type" value="Genomic_DNA"/>
</dbReference>
<dbReference type="AlphaFoldDB" id="A0A1H4KN13"/>
<evidence type="ECO:0000313" key="2">
    <source>
        <dbReference type="EMBL" id="SEB59871.1"/>
    </source>
</evidence>
<dbReference type="RefSeq" id="WP_066216136.1">
    <property type="nucleotide sequence ID" value="NZ_FNSN01000003.1"/>
</dbReference>
<accession>A0A1H4KN13</accession>
<proteinExistence type="predicted"/>
<evidence type="ECO:0000313" key="3">
    <source>
        <dbReference type="Proteomes" id="UP000182652"/>
    </source>
</evidence>
<name>A0A1H4KN13_9MICC</name>
<feature type="transmembrane region" description="Helical" evidence="1">
    <location>
        <begin position="55"/>
        <end position="80"/>
    </location>
</feature>
<dbReference type="Proteomes" id="UP000182652">
    <property type="component" value="Unassembled WGS sequence"/>
</dbReference>
<reference evidence="2 3" key="1">
    <citation type="submission" date="2016-10" db="EMBL/GenBank/DDBJ databases">
        <authorList>
            <person name="de Groot N.N."/>
        </authorList>
    </citation>
    <scope>NUCLEOTIDE SEQUENCE [LARGE SCALE GENOMIC DNA]</scope>
    <source>
        <strain evidence="2 3">DSM 10495</strain>
    </source>
</reference>
<feature type="transmembrane region" description="Helical" evidence="1">
    <location>
        <begin position="359"/>
        <end position="378"/>
    </location>
</feature>
<feature type="transmembrane region" description="Helical" evidence="1">
    <location>
        <begin position="277"/>
        <end position="295"/>
    </location>
</feature>
<feature type="transmembrane region" description="Helical" evidence="1">
    <location>
        <begin position="333"/>
        <end position="353"/>
    </location>
</feature>